<name>A0ACB9ZHP9_CATRO</name>
<evidence type="ECO:0000313" key="1">
    <source>
        <dbReference type="EMBL" id="KAI5647074.1"/>
    </source>
</evidence>
<proteinExistence type="predicted"/>
<reference evidence="2" key="1">
    <citation type="journal article" date="2023" name="Nat. Plants">
        <title>Single-cell RNA sequencing provides a high-resolution roadmap for understanding the multicellular compartmentation of specialized metabolism.</title>
        <authorList>
            <person name="Sun S."/>
            <person name="Shen X."/>
            <person name="Li Y."/>
            <person name="Li Y."/>
            <person name="Wang S."/>
            <person name="Li R."/>
            <person name="Zhang H."/>
            <person name="Shen G."/>
            <person name="Guo B."/>
            <person name="Wei J."/>
            <person name="Xu J."/>
            <person name="St-Pierre B."/>
            <person name="Chen S."/>
            <person name="Sun C."/>
        </authorList>
    </citation>
    <scope>NUCLEOTIDE SEQUENCE [LARGE SCALE GENOMIC DNA]</scope>
</reference>
<dbReference type="EMBL" id="CM044708">
    <property type="protein sequence ID" value="KAI5647074.1"/>
    <property type="molecule type" value="Genomic_DNA"/>
</dbReference>
<organism evidence="1 2">
    <name type="scientific">Catharanthus roseus</name>
    <name type="common">Madagascar periwinkle</name>
    <name type="synonym">Vinca rosea</name>
    <dbReference type="NCBI Taxonomy" id="4058"/>
    <lineage>
        <taxon>Eukaryota</taxon>
        <taxon>Viridiplantae</taxon>
        <taxon>Streptophyta</taxon>
        <taxon>Embryophyta</taxon>
        <taxon>Tracheophyta</taxon>
        <taxon>Spermatophyta</taxon>
        <taxon>Magnoliopsida</taxon>
        <taxon>eudicotyledons</taxon>
        <taxon>Gunneridae</taxon>
        <taxon>Pentapetalae</taxon>
        <taxon>asterids</taxon>
        <taxon>lamiids</taxon>
        <taxon>Gentianales</taxon>
        <taxon>Apocynaceae</taxon>
        <taxon>Rauvolfioideae</taxon>
        <taxon>Vinceae</taxon>
        <taxon>Catharanthinae</taxon>
        <taxon>Catharanthus</taxon>
    </lineage>
</organism>
<evidence type="ECO:0000313" key="2">
    <source>
        <dbReference type="Proteomes" id="UP001060085"/>
    </source>
</evidence>
<accession>A0ACB9ZHP9</accession>
<dbReference type="Proteomes" id="UP001060085">
    <property type="component" value="Linkage Group LG08"/>
</dbReference>
<gene>
    <name evidence="1" type="ORF">M9H77_33079</name>
</gene>
<comment type="caution">
    <text evidence="1">The sequence shown here is derived from an EMBL/GenBank/DDBJ whole genome shotgun (WGS) entry which is preliminary data.</text>
</comment>
<keyword evidence="2" id="KW-1185">Reference proteome</keyword>
<protein>
    <submittedName>
        <fullName evidence="1">Uncharacterized protein</fullName>
    </submittedName>
</protein>
<sequence>MVENGKWMVRSKRREDGDLQKLDEIYDPCSGLQWPLYRALNCRNPWSSTICQQQNQEIHEPAYCYNKLRSALHEAQLKYHIPAQASSRISFWNF</sequence>